<evidence type="ECO:0000256" key="2">
    <source>
        <dbReference type="ARBA" id="ARBA00008312"/>
    </source>
</evidence>
<evidence type="ECO:0000256" key="5">
    <source>
        <dbReference type="ARBA" id="ARBA00020327"/>
    </source>
</evidence>
<dbReference type="PANTHER" id="PTHR47878">
    <property type="entry name" value="OXIDOREDUCTASE FAD/NAD(P)-BINDING DOMAIN PROTEIN"/>
    <property type="match status" value="1"/>
</dbReference>
<evidence type="ECO:0000313" key="18">
    <source>
        <dbReference type="Proteomes" id="UP000298673"/>
    </source>
</evidence>
<dbReference type="InterPro" id="IPR008333">
    <property type="entry name" value="Cbr1-like_FAD-bd_dom"/>
</dbReference>
<comment type="catalytic activity">
    <reaction evidence="14">
        <text>reduced [flavodoxin] + NADP(+) = oxidized [flavodoxin] + NADPH + 2 H(+)</text>
        <dbReference type="Rhea" id="RHEA:50756"/>
        <dbReference type="Rhea" id="RHEA-COMP:10622"/>
        <dbReference type="Rhea" id="RHEA-COMP:10623"/>
        <dbReference type="ChEBI" id="CHEBI:15378"/>
        <dbReference type="ChEBI" id="CHEBI:57618"/>
        <dbReference type="ChEBI" id="CHEBI:57783"/>
        <dbReference type="ChEBI" id="CHEBI:58210"/>
        <dbReference type="ChEBI" id="CHEBI:58349"/>
        <dbReference type="EC" id="1.19.1.1"/>
    </reaction>
</comment>
<evidence type="ECO:0000313" key="17">
    <source>
        <dbReference type="EMBL" id="QCI24610.1"/>
    </source>
</evidence>
<keyword evidence="9" id="KW-0521">NADP</keyword>
<dbReference type="Proteomes" id="UP000298673">
    <property type="component" value="Chromosome"/>
</dbReference>
<name>A0A4D6YFX8_9GAMM</name>
<dbReference type="PANTHER" id="PTHR47878:SF1">
    <property type="entry name" value="FLAVODOXIN_FERREDOXIN--NADP REDUCTASE"/>
    <property type="match status" value="1"/>
</dbReference>
<dbReference type="Pfam" id="PF00970">
    <property type="entry name" value="FAD_binding_6"/>
    <property type="match status" value="1"/>
</dbReference>
<dbReference type="PROSITE" id="PS51384">
    <property type="entry name" value="FAD_FR"/>
    <property type="match status" value="1"/>
</dbReference>
<dbReference type="InterPro" id="IPR051930">
    <property type="entry name" value="FNR_type-1"/>
</dbReference>
<keyword evidence="7" id="KW-0547">Nucleotide-binding</keyword>
<evidence type="ECO:0000256" key="9">
    <source>
        <dbReference type="ARBA" id="ARBA00022857"/>
    </source>
</evidence>
<dbReference type="RefSeq" id="WP_158343994.1">
    <property type="nucleotide sequence ID" value="NZ_CP034861.1"/>
</dbReference>
<dbReference type="GO" id="GO:0000166">
    <property type="term" value="F:nucleotide binding"/>
    <property type="evidence" value="ECO:0007669"/>
    <property type="project" value="UniProtKB-KW"/>
</dbReference>
<evidence type="ECO:0000256" key="3">
    <source>
        <dbReference type="ARBA" id="ARBA00012872"/>
    </source>
</evidence>
<evidence type="ECO:0000256" key="7">
    <source>
        <dbReference type="ARBA" id="ARBA00022741"/>
    </source>
</evidence>
<dbReference type="Gene3D" id="3.40.50.80">
    <property type="entry name" value="Nucleotide-binding domain of ferredoxin-NADP reductase (FNR) module"/>
    <property type="match status" value="1"/>
</dbReference>
<dbReference type="SUPFAM" id="SSF52343">
    <property type="entry name" value="Ferredoxin reductase-like, C-terminal NADP-linked domain"/>
    <property type="match status" value="1"/>
</dbReference>
<dbReference type="InterPro" id="IPR033892">
    <property type="entry name" value="FNR_bac"/>
</dbReference>
<dbReference type="GO" id="GO:0042167">
    <property type="term" value="P:heme catabolic process"/>
    <property type="evidence" value="ECO:0007669"/>
    <property type="project" value="TreeGrafter"/>
</dbReference>
<keyword evidence="6" id="KW-0285">Flavoprotein</keyword>
<evidence type="ECO:0000256" key="6">
    <source>
        <dbReference type="ARBA" id="ARBA00022630"/>
    </source>
</evidence>
<dbReference type="InterPro" id="IPR039261">
    <property type="entry name" value="FNR_nucleotide-bd"/>
</dbReference>
<evidence type="ECO:0000256" key="10">
    <source>
        <dbReference type="ARBA" id="ARBA00023002"/>
    </source>
</evidence>
<dbReference type="EC" id="1.19.1.1" evidence="3"/>
<dbReference type="CDD" id="cd06195">
    <property type="entry name" value="FNR1"/>
    <property type="match status" value="1"/>
</dbReference>
<evidence type="ECO:0000256" key="14">
    <source>
        <dbReference type="ARBA" id="ARBA00047271"/>
    </source>
</evidence>
<keyword evidence="8" id="KW-0274">FAD</keyword>
<evidence type="ECO:0000256" key="15">
    <source>
        <dbReference type="ARBA" id="ARBA00047776"/>
    </source>
</evidence>
<evidence type="ECO:0000256" key="13">
    <source>
        <dbReference type="ARBA" id="ARBA00030173"/>
    </source>
</evidence>
<comment type="catalytic activity">
    <reaction evidence="15">
        <text>2 reduced [2Fe-2S]-[ferredoxin] + NADP(+) + H(+) = 2 oxidized [2Fe-2S]-[ferredoxin] + NADPH</text>
        <dbReference type="Rhea" id="RHEA:20125"/>
        <dbReference type="Rhea" id="RHEA-COMP:10000"/>
        <dbReference type="Rhea" id="RHEA-COMP:10001"/>
        <dbReference type="ChEBI" id="CHEBI:15378"/>
        <dbReference type="ChEBI" id="CHEBI:33737"/>
        <dbReference type="ChEBI" id="CHEBI:33738"/>
        <dbReference type="ChEBI" id="CHEBI:57783"/>
        <dbReference type="ChEBI" id="CHEBI:58349"/>
        <dbReference type="EC" id="1.18.1.2"/>
    </reaction>
</comment>
<evidence type="ECO:0000256" key="12">
    <source>
        <dbReference type="ARBA" id="ARBA00030000"/>
    </source>
</evidence>
<sequence length="249" mass="28976">MNPWIKATVLEINRWTENLFSLILRASISSFKAGQFTKLALQDFNKKKIQRAYSYVNAPNDTNIEIYIRRISNGNLSNQLYYLKNGSEIFIKKNAYGFFVLDEIPDSEILWMFATGAAIGPYCSILQERKNTHRFKKIVLVHAAKYQNELNYLPLMKKLLKIYDGQLKIQTILSQEESKYSLVGRIPFLLSNKSLEKKIGLNINKKNSHIMLCGNPNMIKDTYNFLKTHKNMKKNLRRAPGHITVESYW</sequence>
<evidence type="ECO:0000256" key="8">
    <source>
        <dbReference type="ARBA" id="ARBA00022827"/>
    </source>
</evidence>
<dbReference type="InterPro" id="IPR001433">
    <property type="entry name" value="OxRdtase_FAD/NAD-bd"/>
</dbReference>
<evidence type="ECO:0000256" key="1">
    <source>
        <dbReference type="ARBA" id="ARBA00001974"/>
    </source>
</evidence>
<dbReference type="InterPro" id="IPR017927">
    <property type="entry name" value="FAD-bd_FR_type"/>
</dbReference>
<dbReference type="Pfam" id="PF00175">
    <property type="entry name" value="NAD_binding_1"/>
    <property type="match status" value="1"/>
</dbReference>
<comment type="similarity">
    <text evidence="2">Belongs to the ferredoxin--NADP reductase type 1 family.</text>
</comment>
<keyword evidence="10" id="KW-0560">Oxidoreductase</keyword>
<gene>
    <name evidence="17" type="ORF">D9V75_02820</name>
</gene>
<evidence type="ECO:0000259" key="16">
    <source>
        <dbReference type="PROSITE" id="PS51384"/>
    </source>
</evidence>
<dbReference type="Gene3D" id="2.40.30.10">
    <property type="entry name" value="Translation factors"/>
    <property type="match status" value="1"/>
</dbReference>
<protein>
    <recommendedName>
        <fullName evidence="5">Flavodoxin/ferredoxin--NADP reductase</fullName>
        <ecNumber evidence="4">1.18.1.2</ecNumber>
        <ecNumber evidence="3">1.19.1.1</ecNumber>
    </recommendedName>
    <alternativeName>
        <fullName evidence="13">Ferredoxin (flavodoxin):NADP(+) oxidoreductase</fullName>
    </alternativeName>
    <alternativeName>
        <fullName evidence="11">Ferredoxin--NADP reductase</fullName>
    </alternativeName>
    <alternativeName>
        <fullName evidence="12">Flavodoxin--NADP reductase</fullName>
    </alternativeName>
</protein>
<organism evidence="17 18">
    <name type="scientific">Buchnera aphidicola</name>
    <name type="common">Muscaphis stroyani</name>
    <dbReference type="NCBI Taxonomy" id="1241869"/>
    <lineage>
        <taxon>Bacteria</taxon>
        <taxon>Pseudomonadati</taxon>
        <taxon>Pseudomonadota</taxon>
        <taxon>Gammaproteobacteria</taxon>
        <taxon>Enterobacterales</taxon>
        <taxon>Erwiniaceae</taxon>
        <taxon>Buchnera</taxon>
    </lineage>
</organism>
<dbReference type="EC" id="1.18.1.2" evidence="4"/>
<reference evidence="17 18" key="1">
    <citation type="submission" date="2018-12" db="EMBL/GenBank/DDBJ databases">
        <authorList>
            <person name="Chong R.A."/>
        </authorList>
    </citation>
    <scope>NUCLEOTIDE SEQUENCE [LARGE SCALE GENOMIC DNA]</scope>
    <source>
        <strain evidence="17 18">Mst</strain>
    </source>
</reference>
<accession>A0A4D6YFX8</accession>
<dbReference type="EMBL" id="CP034861">
    <property type="protein sequence ID" value="QCI24610.1"/>
    <property type="molecule type" value="Genomic_DNA"/>
</dbReference>
<dbReference type="GO" id="GO:0034599">
    <property type="term" value="P:cellular response to oxidative stress"/>
    <property type="evidence" value="ECO:0007669"/>
    <property type="project" value="TreeGrafter"/>
</dbReference>
<evidence type="ECO:0000256" key="11">
    <source>
        <dbReference type="ARBA" id="ARBA00029856"/>
    </source>
</evidence>
<dbReference type="SUPFAM" id="SSF63380">
    <property type="entry name" value="Riboflavin synthase domain-like"/>
    <property type="match status" value="1"/>
</dbReference>
<dbReference type="OrthoDB" id="9784483at2"/>
<proteinExistence type="inferred from homology"/>
<evidence type="ECO:0000256" key="4">
    <source>
        <dbReference type="ARBA" id="ARBA00013223"/>
    </source>
</evidence>
<feature type="domain" description="FAD-binding FR-type" evidence="16">
    <location>
        <begin position="2"/>
        <end position="102"/>
    </location>
</feature>
<dbReference type="InterPro" id="IPR017938">
    <property type="entry name" value="Riboflavin_synthase-like_b-brl"/>
</dbReference>
<reference evidence="17 18" key="2">
    <citation type="submission" date="2019-05" db="EMBL/GenBank/DDBJ databases">
        <title>Genome evolution of the obligate endosymbiont Buchnera aphidicola.</title>
        <authorList>
            <person name="Moran N.A."/>
        </authorList>
    </citation>
    <scope>NUCLEOTIDE SEQUENCE [LARGE SCALE GENOMIC DNA]</scope>
    <source>
        <strain evidence="17 18">Mst</strain>
    </source>
</reference>
<comment type="cofactor">
    <cofactor evidence="1">
        <name>FAD</name>
        <dbReference type="ChEBI" id="CHEBI:57692"/>
    </cofactor>
</comment>
<dbReference type="GO" id="GO:0004324">
    <property type="term" value="F:ferredoxin-NADP+ reductase activity"/>
    <property type="evidence" value="ECO:0007669"/>
    <property type="project" value="UniProtKB-EC"/>
</dbReference>
<dbReference type="AlphaFoldDB" id="A0A4D6YFX8"/>